<keyword evidence="2" id="KW-1185">Reference proteome</keyword>
<proteinExistence type="predicted"/>
<dbReference type="AlphaFoldDB" id="A0AAD8S9I4"/>
<evidence type="ECO:0000313" key="2">
    <source>
        <dbReference type="Proteomes" id="UP001231189"/>
    </source>
</evidence>
<reference evidence="1" key="1">
    <citation type="submission" date="2023-07" db="EMBL/GenBank/DDBJ databases">
        <title>A chromosome-level genome assembly of Lolium multiflorum.</title>
        <authorList>
            <person name="Chen Y."/>
            <person name="Copetti D."/>
            <person name="Kolliker R."/>
            <person name="Studer B."/>
        </authorList>
    </citation>
    <scope>NUCLEOTIDE SEQUENCE</scope>
    <source>
        <strain evidence="1">02402/16</strain>
        <tissue evidence="1">Leaf</tissue>
    </source>
</reference>
<organism evidence="1 2">
    <name type="scientific">Lolium multiflorum</name>
    <name type="common">Italian ryegrass</name>
    <name type="synonym">Lolium perenne subsp. multiflorum</name>
    <dbReference type="NCBI Taxonomy" id="4521"/>
    <lineage>
        <taxon>Eukaryota</taxon>
        <taxon>Viridiplantae</taxon>
        <taxon>Streptophyta</taxon>
        <taxon>Embryophyta</taxon>
        <taxon>Tracheophyta</taxon>
        <taxon>Spermatophyta</taxon>
        <taxon>Magnoliopsida</taxon>
        <taxon>Liliopsida</taxon>
        <taxon>Poales</taxon>
        <taxon>Poaceae</taxon>
        <taxon>BOP clade</taxon>
        <taxon>Pooideae</taxon>
        <taxon>Poodae</taxon>
        <taxon>Poeae</taxon>
        <taxon>Poeae Chloroplast Group 2 (Poeae type)</taxon>
        <taxon>Loliodinae</taxon>
        <taxon>Loliinae</taxon>
        <taxon>Lolium</taxon>
    </lineage>
</organism>
<dbReference type="EMBL" id="JAUUTY010000004">
    <property type="protein sequence ID" value="KAK1647543.1"/>
    <property type="molecule type" value="Genomic_DNA"/>
</dbReference>
<comment type="caution">
    <text evidence="1">The sequence shown here is derived from an EMBL/GenBank/DDBJ whole genome shotgun (WGS) entry which is preliminary data.</text>
</comment>
<accession>A0AAD8S9I4</accession>
<dbReference type="PANTHER" id="PTHR35828:SF22">
    <property type="entry name" value="OS10G0103633 PROTEIN"/>
    <property type="match status" value="1"/>
</dbReference>
<name>A0AAD8S9I4_LOLMU</name>
<sequence length="394" mass="44381">MATWKRRREEPCKLPVDILLEIVAHSDFCTLLFRCAAACKLLAAKSSVRPSSAVSPNEEGLCRRASSSLAYDSTHDEEDDPSAHMSLVHPATPAALSFFEDHMFPYMSRCANGLFGNYCPVVSRGGLVLLRRRHASSKFDNLCVYDPITGRRTFLSNPPGIRPYQTRCFDRPEPDSSSNTSSGLVQTATYTCGTSAPAVMSHTNHGFFWQYWKEIRRRAIVLQGGAIHWLMRHRGQIAFYNVCTTEHGTIKLPDAVAGFTRWLHLGSYYSHDRRQKLLILLAAHGFKISVWYQLPGGDWAPEAVVIDMEEKLRSLLKPDSRPGWALPVEFIKCPADGSNTVLLSINYIYYPRRSLLIILDLETKDAQVKHHSTSPSELLEVDLPSRLRAMKVFP</sequence>
<dbReference type="Proteomes" id="UP001231189">
    <property type="component" value="Unassembled WGS sequence"/>
</dbReference>
<evidence type="ECO:0000313" key="1">
    <source>
        <dbReference type="EMBL" id="KAK1647543.1"/>
    </source>
</evidence>
<gene>
    <name evidence="1" type="ORF">QYE76_065348</name>
</gene>
<dbReference type="PANTHER" id="PTHR35828">
    <property type="entry name" value="OS08G0203800 PROTEIN-RELATED"/>
    <property type="match status" value="1"/>
</dbReference>
<protein>
    <submittedName>
        <fullName evidence="1">Uncharacterized protein</fullName>
    </submittedName>
</protein>